<evidence type="ECO:0000313" key="2">
    <source>
        <dbReference type="Proteomes" id="UP001217089"/>
    </source>
</evidence>
<accession>A0ABQ9FIV5</accession>
<comment type="caution">
    <text evidence="1">The sequence shown here is derived from an EMBL/GenBank/DDBJ whole genome shotgun (WGS) entry which is preliminary data.</text>
</comment>
<dbReference type="Proteomes" id="UP001217089">
    <property type="component" value="Unassembled WGS sequence"/>
</dbReference>
<dbReference type="EMBL" id="JARBDR010000246">
    <property type="protein sequence ID" value="KAJ8317204.1"/>
    <property type="molecule type" value="Genomic_DNA"/>
</dbReference>
<gene>
    <name evidence="1" type="ORF">KUTeg_005108</name>
</gene>
<reference evidence="1 2" key="1">
    <citation type="submission" date="2022-12" db="EMBL/GenBank/DDBJ databases">
        <title>Chromosome-level genome of Tegillarca granosa.</title>
        <authorList>
            <person name="Kim J."/>
        </authorList>
    </citation>
    <scope>NUCLEOTIDE SEQUENCE [LARGE SCALE GENOMIC DNA]</scope>
    <source>
        <strain evidence="1">Teg-2019</strain>
        <tissue evidence="1">Adductor muscle</tissue>
    </source>
</reference>
<evidence type="ECO:0000313" key="1">
    <source>
        <dbReference type="EMBL" id="KAJ8317204.1"/>
    </source>
</evidence>
<name>A0ABQ9FIV5_TEGGR</name>
<sequence length="120" mass="14224">MLALGLEQHNESNLLPKVLQFIDTALKFENQFQEIEYRVKTPVKHWVIRKMLKIYNNHHGEILYDGFFSGFRINHHGPRYATECKNLKSAFLLEHEALKIIVKEVKLYRITITKWLSAKT</sequence>
<keyword evidence="2" id="KW-1185">Reference proteome</keyword>
<organism evidence="1 2">
    <name type="scientific">Tegillarca granosa</name>
    <name type="common">Malaysian cockle</name>
    <name type="synonym">Anadara granosa</name>
    <dbReference type="NCBI Taxonomy" id="220873"/>
    <lineage>
        <taxon>Eukaryota</taxon>
        <taxon>Metazoa</taxon>
        <taxon>Spiralia</taxon>
        <taxon>Lophotrochozoa</taxon>
        <taxon>Mollusca</taxon>
        <taxon>Bivalvia</taxon>
        <taxon>Autobranchia</taxon>
        <taxon>Pteriomorphia</taxon>
        <taxon>Arcoida</taxon>
        <taxon>Arcoidea</taxon>
        <taxon>Arcidae</taxon>
        <taxon>Tegillarca</taxon>
    </lineage>
</organism>
<proteinExistence type="predicted"/>
<protein>
    <submittedName>
        <fullName evidence="1">Uncharacterized protein</fullName>
    </submittedName>
</protein>